<dbReference type="OrthoDB" id="4749997at2"/>
<feature type="signal peptide" evidence="2">
    <location>
        <begin position="1"/>
        <end position="30"/>
    </location>
</feature>
<protein>
    <recommendedName>
        <fullName evidence="5">Chitin-binding protein</fullName>
    </recommendedName>
</protein>
<comment type="caution">
    <text evidence="3">The sequence shown here is derived from an EMBL/GenBank/DDBJ whole genome shotgun (WGS) entry which is preliminary data.</text>
</comment>
<feature type="chain" id="PRO_5009826226" description="Chitin-binding protein" evidence="2">
    <location>
        <begin position="31"/>
        <end position="86"/>
    </location>
</feature>
<dbReference type="GeneID" id="61213077"/>
<gene>
    <name evidence="3" type="ORF">A5640_27815</name>
</gene>
<evidence type="ECO:0000313" key="4">
    <source>
        <dbReference type="Proteomes" id="UP000093925"/>
    </source>
</evidence>
<dbReference type="EMBL" id="LZLM01000018">
    <property type="protein sequence ID" value="OBJ89552.1"/>
    <property type="molecule type" value="Genomic_DNA"/>
</dbReference>
<sequence length="86" mass="8640">MNIKKFAGTTTMLGALGAAALGLGAGMAEAKPGPHIPGPPNPPGPGIDNPVNWWGPGPAPGQIKKFCPWQSPPGQWIGGPHGIPCT</sequence>
<evidence type="ECO:0000313" key="3">
    <source>
        <dbReference type="EMBL" id="OBJ89552.1"/>
    </source>
</evidence>
<feature type="compositionally biased region" description="Pro residues" evidence="1">
    <location>
        <begin position="34"/>
        <end position="45"/>
    </location>
</feature>
<feature type="region of interest" description="Disordered" evidence="1">
    <location>
        <begin position="27"/>
        <end position="51"/>
    </location>
</feature>
<evidence type="ECO:0000256" key="1">
    <source>
        <dbReference type="SAM" id="MobiDB-lite"/>
    </source>
</evidence>
<organism evidence="3 4">
    <name type="scientific">Mycobacterium asiaticum</name>
    <dbReference type="NCBI Taxonomy" id="1790"/>
    <lineage>
        <taxon>Bacteria</taxon>
        <taxon>Bacillati</taxon>
        <taxon>Actinomycetota</taxon>
        <taxon>Actinomycetes</taxon>
        <taxon>Mycobacteriales</taxon>
        <taxon>Mycobacteriaceae</taxon>
        <taxon>Mycobacterium</taxon>
    </lineage>
</organism>
<dbReference type="AlphaFoldDB" id="A0A1A3D0Z6"/>
<name>A0A1A3D0Z6_MYCAS</name>
<proteinExistence type="predicted"/>
<evidence type="ECO:0000256" key="2">
    <source>
        <dbReference type="SAM" id="SignalP"/>
    </source>
</evidence>
<evidence type="ECO:0008006" key="5">
    <source>
        <dbReference type="Google" id="ProtNLM"/>
    </source>
</evidence>
<dbReference type="Proteomes" id="UP000093925">
    <property type="component" value="Unassembled WGS sequence"/>
</dbReference>
<dbReference type="RefSeq" id="WP_036360430.1">
    <property type="nucleotide sequence ID" value="NZ_LZKS01000089.1"/>
</dbReference>
<reference evidence="3 4" key="1">
    <citation type="submission" date="2016-06" db="EMBL/GenBank/DDBJ databases">
        <authorList>
            <person name="Kjaerup R.B."/>
            <person name="Dalgaard T.S."/>
            <person name="Juul-Madsen H.R."/>
        </authorList>
    </citation>
    <scope>NUCLEOTIDE SEQUENCE [LARGE SCALE GENOMIC DNA]</scope>
    <source>
        <strain evidence="3 4">1276495.2</strain>
    </source>
</reference>
<keyword evidence="2" id="KW-0732">Signal</keyword>
<accession>A0A1A3D0Z6</accession>